<evidence type="ECO:0000256" key="3">
    <source>
        <dbReference type="ARBA" id="ARBA00022676"/>
    </source>
</evidence>
<proteinExistence type="predicted"/>
<dbReference type="Pfam" id="PF13231">
    <property type="entry name" value="PMT_2"/>
    <property type="match status" value="1"/>
</dbReference>
<evidence type="ECO:0000256" key="8">
    <source>
        <dbReference type="SAM" id="Phobius"/>
    </source>
</evidence>
<dbReference type="Proteomes" id="UP000321224">
    <property type="component" value="Unassembled WGS sequence"/>
</dbReference>
<organism evidence="10 11">
    <name type="scientific">Myxococcus virescens</name>
    <dbReference type="NCBI Taxonomy" id="83456"/>
    <lineage>
        <taxon>Bacteria</taxon>
        <taxon>Pseudomonadati</taxon>
        <taxon>Myxococcota</taxon>
        <taxon>Myxococcia</taxon>
        <taxon>Myxococcales</taxon>
        <taxon>Cystobacterineae</taxon>
        <taxon>Myxococcaceae</taxon>
        <taxon>Myxococcus</taxon>
    </lineage>
</organism>
<evidence type="ECO:0000256" key="5">
    <source>
        <dbReference type="ARBA" id="ARBA00022692"/>
    </source>
</evidence>
<feature type="transmembrane region" description="Helical" evidence="8">
    <location>
        <begin position="337"/>
        <end position="355"/>
    </location>
</feature>
<keyword evidence="6 8" id="KW-1133">Transmembrane helix</keyword>
<keyword evidence="3" id="KW-0328">Glycosyltransferase</keyword>
<feature type="domain" description="Glycosyltransferase RgtA/B/C/D-like" evidence="9">
    <location>
        <begin position="98"/>
        <end position="254"/>
    </location>
</feature>
<dbReference type="PANTHER" id="PTHR33908:SF11">
    <property type="entry name" value="MEMBRANE PROTEIN"/>
    <property type="match status" value="1"/>
</dbReference>
<feature type="transmembrane region" description="Helical" evidence="8">
    <location>
        <begin position="361"/>
        <end position="378"/>
    </location>
</feature>
<evidence type="ECO:0000256" key="1">
    <source>
        <dbReference type="ARBA" id="ARBA00004651"/>
    </source>
</evidence>
<evidence type="ECO:0000313" key="11">
    <source>
        <dbReference type="Proteomes" id="UP000321224"/>
    </source>
</evidence>
<feature type="transmembrane region" description="Helical" evidence="8">
    <location>
        <begin position="385"/>
        <end position="405"/>
    </location>
</feature>
<evidence type="ECO:0000256" key="4">
    <source>
        <dbReference type="ARBA" id="ARBA00022679"/>
    </source>
</evidence>
<dbReference type="InterPro" id="IPR050297">
    <property type="entry name" value="LipidA_mod_glycosyltrf_83"/>
</dbReference>
<feature type="transmembrane region" description="Helical" evidence="8">
    <location>
        <begin position="243"/>
        <end position="263"/>
    </location>
</feature>
<dbReference type="GO" id="GO:0009103">
    <property type="term" value="P:lipopolysaccharide biosynthetic process"/>
    <property type="evidence" value="ECO:0007669"/>
    <property type="project" value="UniProtKB-ARBA"/>
</dbReference>
<evidence type="ECO:0000256" key="6">
    <source>
        <dbReference type="ARBA" id="ARBA00022989"/>
    </source>
</evidence>
<dbReference type="GO" id="GO:0005886">
    <property type="term" value="C:plasma membrane"/>
    <property type="evidence" value="ECO:0007669"/>
    <property type="project" value="UniProtKB-SubCell"/>
</dbReference>
<dbReference type="EMBL" id="BJVY01000046">
    <property type="protein sequence ID" value="GEL74366.1"/>
    <property type="molecule type" value="Genomic_DNA"/>
</dbReference>
<name>A0A511HLA7_9BACT</name>
<evidence type="ECO:0000313" key="10">
    <source>
        <dbReference type="EMBL" id="GEL74366.1"/>
    </source>
</evidence>
<feature type="transmembrane region" description="Helical" evidence="8">
    <location>
        <begin position="311"/>
        <end position="330"/>
    </location>
</feature>
<feature type="transmembrane region" description="Helical" evidence="8">
    <location>
        <begin position="29"/>
        <end position="48"/>
    </location>
</feature>
<accession>A0A511HLA7</accession>
<feature type="transmembrane region" description="Helical" evidence="8">
    <location>
        <begin position="198"/>
        <end position="231"/>
    </location>
</feature>
<dbReference type="InterPro" id="IPR038731">
    <property type="entry name" value="RgtA/B/C-like"/>
</dbReference>
<feature type="transmembrane region" description="Helical" evidence="8">
    <location>
        <begin position="146"/>
        <end position="165"/>
    </location>
</feature>
<protein>
    <recommendedName>
        <fullName evidence="9">Glycosyltransferase RgtA/B/C/D-like domain-containing protein</fullName>
    </recommendedName>
</protein>
<reference evidence="10 11" key="1">
    <citation type="submission" date="2019-07" db="EMBL/GenBank/DDBJ databases">
        <title>Whole genome shotgun sequence of Myxococcus virescens NBRC 100334.</title>
        <authorList>
            <person name="Hosoyama A."/>
            <person name="Uohara A."/>
            <person name="Ohji S."/>
            <person name="Ichikawa N."/>
        </authorList>
    </citation>
    <scope>NUCLEOTIDE SEQUENCE [LARGE SCALE GENOMIC DNA]</scope>
    <source>
        <strain evidence="10 11">NBRC 100334</strain>
    </source>
</reference>
<keyword evidence="5 8" id="KW-0812">Transmembrane</keyword>
<keyword evidence="7 8" id="KW-0472">Membrane</keyword>
<evidence type="ECO:0000256" key="7">
    <source>
        <dbReference type="ARBA" id="ARBA00023136"/>
    </source>
</evidence>
<keyword evidence="4" id="KW-0808">Transferase</keyword>
<evidence type="ECO:0000259" key="9">
    <source>
        <dbReference type="Pfam" id="PF13231"/>
    </source>
</evidence>
<comment type="caution">
    <text evidence="10">The sequence shown here is derived from an EMBL/GenBank/DDBJ whole genome shotgun (WGS) entry which is preliminary data.</text>
</comment>
<evidence type="ECO:0000256" key="2">
    <source>
        <dbReference type="ARBA" id="ARBA00022475"/>
    </source>
</evidence>
<dbReference type="AlphaFoldDB" id="A0A511HLA7"/>
<feature type="transmembrane region" description="Helical" evidence="8">
    <location>
        <begin position="457"/>
        <end position="477"/>
    </location>
</feature>
<sequence length="698" mass="75503">MLSPRIAPMSTDAPIVAAPPDAFQKRLDGLLIVALVVWGLAQLAPHLAHPAIYIWDEAMHQAAARGTHDTFFTPHIYKDPVFPADPRHWWAAHVWMHKPTGPFWFGALMMHVVGVTPLALRLASLLGHLAAAVSIYLIARRPAGRFWAVLGAAGFLAMPFGWQLVQGRIFGDVTDCTLTGCNAIAVALLFHATRQDSWRWGLAAGAAVGLGFLCKTGLALTPLGIAATLWALSRLRFCPGPRFSTVVAMVGMAVLLAAPWSFYSAWRWPELHDLEARVTRAHLFADPTVDVGPWHRPVDALLNEVNTQSLAPLPAVLPLLAFVWLLVRAVRRRELEVVGLALWVGATWLVLSLSVVKVPAIAWGAVPAVLAALAIMGADARRHPALAAALLAAVSTPWFVKHLPVLGDVRAVLPTVLVQTRARPGLAEGLVVAAAAALLAALVCWRLPRKLSWAPQGLGLLASGVLAWLLAVTFPVAKADSQARHLDDLYVTYSREVGRALDRQTPARSVLFLAQDSDVPNSMEYLSLMFWSNRMTYRRPPDVVSARKHGYHPYLVSPLAERYAPVPGVPPDAALRAYDLEAPRSEPAPLPDGVMPLAFRDKDMEVLGVAAGHAGGGRDRYAFYVRAHGVLRALRVVFHGPGGSVERMLEPGAALRQPATLRRASWFIVPVLGPPRAGVTHLELGANGQRVTFSHPGA</sequence>
<dbReference type="GO" id="GO:0016763">
    <property type="term" value="F:pentosyltransferase activity"/>
    <property type="evidence" value="ECO:0007669"/>
    <property type="project" value="TreeGrafter"/>
</dbReference>
<comment type="subcellular location">
    <subcellularLocation>
        <location evidence="1">Cell membrane</location>
        <topology evidence="1">Multi-pass membrane protein</topology>
    </subcellularLocation>
</comment>
<keyword evidence="2" id="KW-1003">Cell membrane</keyword>
<dbReference type="PANTHER" id="PTHR33908">
    <property type="entry name" value="MANNOSYLTRANSFERASE YKCB-RELATED"/>
    <property type="match status" value="1"/>
</dbReference>
<gene>
    <name evidence="10" type="ORF">MVI01_61500</name>
</gene>
<feature type="transmembrane region" description="Helical" evidence="8">
    <location>
        <begin position="425"/>
        <end position="445"/>
    </location>
</feature>